<dbReference type="PROSITE" id="PS50068">
    <property type="entry name" value="LDLRA_2"/>
    <property type="match status" value="1"/>
</dbReference>
<sequence>MACGRNKFSCDDGKCISMSWVCDGETDCDDMSDEICASPPGYIATAATGAVATTKVVGGSATAHHTVKPTLMPASPPGYITTVATGAVETTKVVGESATDHHTVKPTLMLGTAPVLVVSLSLAAVVCAVLLFALYKWRQRKHLVPDDSAVTHIYHLPNPGVGLNDIELDPTGKSGQTTSDYERMDPIVNNSDPVYESTQNPVYQQLGAPSVTVNESIA</sequence>
<feature type="region of interest" description="Disordered" evidence="8">
    <location>
        <begin position="165"/>
        <end position="184"/>
    </location>
</feature>
<evidence type="ECO:0000256" key="7">
    <source>
        <dbReference type="PROSITE-ProRule" id="PRU00124"/>
    </source>
</evidence>
<dbReference type="Pfam" id="PF00057">
    <property type="entry name" value="Ldl_recept_a"/>
    <property type="match status" value="1"/>
</dbReference>
<feature type="transmembrane region" description="Helical" evidence="9">
    <location>
        <begin position="115"/>
        <end position="135"/>
    </location>
</feature>
<keyword evidence="5 9" id="KW-0472">Membrane</keyword>
<dbReference type="AlphaFoldDB" id="A0A6P8F5A6"/>
<evidence type="ECO:0000256" key="8">
    <source>
        <dbReference type="SAM" id="MobiDB-lite"/>
    </source>
</evidence>
<dbReference type="Proteomes" id="UP000515152">
    <property type="component" value="Chromosome 24"/>
</dbReference>
<dbReference type="InterPro" id="IPR050685">
    <property type="entry name" value="LDLR"/>
</dbReference>
<evidence type="ECO:0000313" key="10">
    <source>
        <dbReference type="Proteomes" id="UP000515152"/>
    </source>
</evidence>
<keyword evidence="2 9" id="KW-0812">Transmembrane</keyword>
<dbReference type="Gene3D" id="2.40.128.620">
    <property type="match status" value="1"/>
</dbReference>
<keyword evidence="6 7" id="KW-1015">Disulfide bond</keyword>
<keyword evidence="4 9" id="KW-1133">Transmembrane helix</keyword>
<keyword evidence="3" id="KW-0677">Repeat</keyword>
<protein>
    <submittedName>
        <fullName evidence="11">Uncharacterized protein LOC116219252 isoform X2</fullName>
    </submittedName>
</protein>
<gene>
    <name evidence="11" type="primary">LOC116219252</name>
</gene>
<dbReference type="RefSeq" id="XP_031418297.1">
    <property type="nucleotide sequence ID" value="XM_031562437.2"/>
</dbReference>
<evidence type="ECO:0000256" key="6">
    <source>
        <dbReference type="ARBA" id="ARBA00023157"/>
    </source>
</evidence>
<proteinExistence type="predicted"/>
<dbReference type="GO" id="GO:0005886">
    <property type="term" value="C:plasma membrane"/>
    <property type="evidence" value="ECO:0007669"/>
    <property type="project" value="TreeGrafter"/>
</dbReference>
<feature type="disulfide bond" evidence="7">
    <location>
        <begin position="10"/>
        <end position="28"/>
    </location>
</feature>
<accession>A0A6P8F5A6</accession>
<keyword evidence="10" id="KW-1185">Reference proteome</keyword>
<evidence type="ECO:0000256" key="4">
    <source>
        <dbReference type="ARBA" id="ARBA00022989"/>
    </source>
</evidence>
<dbReference type="CDD" id="cd00112">
    <property type="entry name" value="LDLa"/>
    <property type="match status" value="1"/>
</dbReference>
<reference evidence="11" key="1">
    <citation type="submission" date="2025-08" db="UniProtKB">
        <authorList>
            <consortium name="RefSeq"/>
        </authorList>
    </citation>
    <scope>IDENTIFICATION</scope>
</reference>
<evidence type="ECO:0000313" key="11">
    <source>
        <dbReference type="RefSeq" id="XP_031418297.1"/>
    </source>
</evidence>
<dbReference type="PRINTS" id="PR00261">
    <property type="entry name" value="LDLRECEPTOR"/>
</dbReference>
<evidence type="ECO:0000256" key="2">
    <source>
        <dbReference type="ARBA" id="ARBA00022692"/>
    </source>
</evidence>
<dbReference type="GO" id="GO:0016192">
    <property type="term" value="P:vesicle-mediated transport"/>
    <property type="evidence" value="ECO:0007669"/>
    <property type="project" value="UniProtKB-ARBA"/>
</dbReference>
<organism evidence="10 11">
    <name type="scientific">Clupea harengus</name>
    <name type="common">Atlantic herring</name>
    <dbReference type="NCBI Taxonomy" id="7950"/>
    <lineage>
        <taxon>Eukaryota</taxon>
        <taxon>Metazoa</taxon>
        <taxon>Chordata</taxon>
        <taxon>Craniata</taxon>
        <taxon>Vertebrata</taxon>
        <taxon>Euteleostomi</taxon>
        <taxon>Actinopterygii</taxon>
        <taxon>Neopterygii</taxon>
        <taxon>Teleostei</taxon>
        <taxon>Clupei</taxon>
        <taxon>Clupeiformes</taxon>
        <taxon>Clupeoidei</taxon>
        <taxon>Clupeidae</taxon>
        <taxon>Clupea</taxon>
    </lineage>
</organism>
<dbReference type="PANTHER" id="PTHR24270">
    <property type="entry name" value="LOW-DENSITY LIPOPROTEIN RECEPTOR-RELATED"/>
    <property type="match status" value="1"/>
</dbReference>
<dbReference type="GeneID" id="116219252"/>
<feature type="disulfide bond" evidence="7">
    <location>
        <begin position="3"/>
        <end position="15"/>
    </location>
</feature>
<evidence type="ECO:0000256" key="3">
    <source>
        <dbReference type="ARBA" id="ARBA00022737"/>
    </source>
</evidence>
<dbReference type="SUPFAM" id="SSF57424">
    <property type="entry name" value="LDL receptor-like module"/>
    <property type="match status" value="1"/>
</dbReference>
<dbReference type="InterPro" id="IPR002172">
    <property type="entry name" value="LDrepeatLR_classA_rpt"/>
</dbReference>
<name>A0A6P8F5A6_CLUHA</name>
<comment type="subcellular location">
    <subcellularLocation>
        <location evidence="1">Membrane</location>
        <topology evidence="1">Single-pass membrane protein</topology>
    </subcellularLocation>
</comment>
<evidence type="ECO:0000256" key="9">
    <source>
        <dbReference type="SAM" id="Phobius"/>
    </source>
</evidence>
<evidence type="ECO:0000256" key="1">
    <source>
        <dbReference type="ARBA" id="ARBA00004167"/>
    </source>
</evidence>
<dbReference type="InterPro" id="IPR036055">
    <property type="entry name" value="LDL_receptor-like_sf"/>
</dbReference>
<comment type="caution">
    <text evidence="7">Lacks conserved residue(s) required for the propagation of feature annotation.</text>
</comment>
<evidence type="ECO:0000256" key="5">
    <source>
        <dbReference type="ARBA" id="ARBA00023136"/>
    </source>
</evidence>
<dbReference type="SMART" id="SM00192">
    <property type="entry name" value="LDLa"/>
    <property type="match status" value="1"/>
</dbReference>